<accession>A0A8J6BHT8</accession>
<name>A0A8J6BHT8_ZIZPA</name>
<sequence length="108" mass="12002">MPKWGLGILVRRGHRRWLRCSIVKRSPGGQTDGGYPIRPTAGVRSDRGFGTVEFGAEQFTAEGSRRRGLRCDGEGCSGAEWFTTKRFSPKGLRCDGEEYSGSLVDEYQ</sequence>
<dbReference type="Proteomes" id="UP000729402">
    <property type="component" value="Unassembled WGS sequence"/>
</dbReference>
<proteinExistence type="predicted"/>
<organism evidence="1 2">
    <name type="scientific">Zizania palustris</name>
    <name type="common">Northern wild rice</name>
    <dbReference type="NCBI Taxonomy" id="103762"/>
    <lineage>
        <taxon>Eukaryota</taxon>
        <taxon>Viridiplantae</taxon>
        <taxon>Streptophyta</taxon>
        <taxon>Embryophyta</taxon>
        <taxon>Tracheophyta</taxon>
        <taxon>Spermatophyta</taxon>
        <taxon>Magnoliopsida</taxon>
        <taxon>Liliopsida</taxon>
        <taxon>Poales</taxon>
        <taxon>Poaceae</taxon>
        <taxon>BOP clade</taxon>
        <taxon>Oryzoideae</taxon>
        <taxon>Oryzeae</taxon>
        <taxon>Zizaniinae</taxon>
        <taxon>Zizania</taxon>
    </lineage>
</organism>
<protein>
    <submittedName>
        <fullName evidence="1">Uncharacterized protein</fullName>
    </submittedName>
</protein>
<gene>
    <name evidence="1" type="ORF">GUJ93_ZPchr0010g8379</name>
</gene>
<comment type="caution">
    <text evidence="1">The sequence shown here is derived from an EMBL/GenBank/DDBJ whole genome shotgun (WGS) entry which is preliminary data.</text>
</comment>
<reference evidence="1" key="2">
    <citation type="submission" date="2021-02" db="EMBL/GenBank/DDBJ databases">
        <authorList>
            <person name="Kimball J.A."/>
            <person name="Haas M.W."/>
            <person name="Macchietto M."/>
            <person name="Kono T."/>
            <person name="Duquette J."/>
            <person name="Shao M."/>
        </authorList>
    </citation>
    <scope>NUCLEOTIDE SEQUENCE</scope>
    <source>
        <tissue evidence="1">Fresh leaf tissue</tissue>
    </source>
</reference>
<keyword evidence="2" id="KW-1185">Reference proteome</keyword>
<dbReference type="EMBL" id="JAAALK010000082">
    <property type="protein sequence ID" value="KAG8088317.1"/>
    <property type="molecule type" value="Genomic_DNA"/>
</dbReference>
<evidence type="ECO:0000313" key="1">
    <source>
        <dbReference type="EMBL" id="KAG8088317.1"/>
    </source>
</evidence>
<dbReference type="AlphaFoldDB" id="A0A8J6BHT8"/>
<evidence type="ECO:0000313" key="2">
    <source>
        <dbReference type="Proteomes" id="UP000729402"/>
    </source>
</evidence>
<reference evidence="1" key="1">
    <citation type="journal article" date="2021" name="bioRxiv">
        <title>Whole Genome Assembly and Annotation of Northern Wild Rice, Zizania palustris L., Supports a Whole Genome Duplication in the Zizania Genus.</title>
        <authorList>
            <person name="Haas M."/>
            <person name="Kono T."/>
            <person name="Macchietto M."/>
            <person name="Millas R."/>
            <person name="McGilp L."/>
            <person name="Shao M."/>
            <person name="Duquette J."/>
            <person name="Hirsch C.N."/>
            <person name="Kimball J."/>
        </authorList>
    </citation>
    <scope>NUCLEOTIDE SEQUENCE</scope>
    <source>
        <tissue evidence="1">Fresh leaf tissue</tissue>
    </source>
</reference>